<evidence type="ECO:0000256" key="1">
    <source>
        <dbReference type="SAM" id="SignalP"/>
    </source>
</evidence>
<dbReference type="Proteomes" id="UP000682892">
    <property type="component" value="Chromosome 2"/>
</dbReference>
<organism evidence="2 3">
    <name type="scientific">Aedes aegypti</name>
    <name type="common">Yellowfever mosquito</name>
    <name type="synonym">Culex aegypti</name>
    <dbReference type="NCBI Taxonomy" id="7159"/>
    <lineage>
        <taxon>Eukaryota</taxon>
        <taxon>Metazoa</taxon>
        <taxon>Ecdysozoa</taxon>
        <taxon>Arthropoda</taxon>
        <taxon>Hexapoda</taxon>
        <taxon>Insecta</taxon>
        <taxon>Pterygota</taxon>
        <taxon>Neoptera</taxon>
        <taxon>Endopterygota</taxon>
        <taxon>Diptera</taxon>
        <taxon>Nematocera</taxon>
        <taxon>Culicoidea</taxon>
        <taxon>Culicidae</taxon>
        <taxon>Culicinae</taxon>
        <taxon>Aedini</taxon>
        <taxon>Aedes</taxon>
        <taxon>Stegomyia</taxon>
    </lineage>
</organism>
<accession>Q17NI0</accession>
<proteinExistence type="predicted"/>
<keyword evidence="1" id="KW-0732">Signal</keyword>
<reference evidence="2" key="2">
    <citation type="journal article" date="2007" name="Science">
        <title>Genome sequence of Aedes aegypti, a major arbovirus vector.</title>
        <authorList>
            <person name="Nene V."/>
            <person name="Wortman J.R."/>
            <person name="Lawson D."/>
            <person name="Haas B."/>
            <person name="Kodira C."/>
            <person name="Tu Z.J."/>
            <person name="Loftus B."/>
            <person name="Xi Z."/>
            <person name="Megy K."/>
            <person name="Grabherr M."/>
            <person name="Ren Q."/>
            <person name="Zdobnov E.M."/>
            <person name="Lobo N.F."/>
            <person name="Campbell K.S."/>
            <person name="Brown S.E."/>
            <person name="Bonaldo M.F."/>
            <person name="Zhu J."/>
            <person name="Sinkins S.P."/>
            <person name="Hogenkamp D.G."/>
            <person name="Amedeo P."/>
            <person name="Arensburger P."/>
            <person name="Atkinson P.W."/>
            <person name="Bidwell S."/>
            <person name="Biedler J."/>
            <person name="Birney E."/>
            <person name="Bruggner R.V."/>
            <person name="Costas J."/>
            <person name="Coy M.R."/>
            <person name="Crabtree J."/>
            <person name="Crawford M."/>
            <person name="Debruyn B."/>
            <person name="Decaprio D."/>
            <person name="Eiglmeier K."/>
            <person name="Eisenstadt E."/>
            <person name="El-Dorry H."/>
            <person name="Gelbart W.M."/>
            <person name="Gomes S.L."/>
            <person name="Hammond M."/>
            <person name="Hannick L.I."/>
            <person name="Hogan J.R."/>
            <person name="Holmes M.H."/>
            <person name="Jaffe D."/>
            <person name="Johnston J.S."/>
            <person name="Kennedy R.C."/>
            <person name="Koo H."/>
            <person name="Kravitz S."/>
            <person name="Kriventseva E.V."/>
            <person name="Kulp D."/>
            <person name="Labutti K."/>
            <person name="Lee E."/>
            <person name="Li S."/>
            <person name="Lovin D.D."/>
            <person name="Mao C."/>
            <person name="Mauceli E."/>
            <person name="Menck C.F."/>
            <person name="Miller J.R."/>
            <person name="Montgomery P."/>
            <person name="Mori A."/>
            <person name="Nascimento A.L."/>
            <person name="Naveira H.F."/>
            <person name="Nusbaum C."/>
            <person name="O'leary S."/>
            <person name="Orvis J."/>
            <person name="Pertea M."/>
            <person name="Quesneville H."/>
            <person name="Reidenbach K.R."/>
            <person name="Rogers Y.H."/>
            <person name="Roth C.W."/>
            <person name="Schneider J.R."/>
            <person name="Schatz M."/>
            <person name="Shumway M."/>
            <person name="Stanke M."/>
            <person name="Stinson E.O."/>
            <person name="Tubio J.M."/>
            <person name="Vanzee J.P."/>
            <person name="Verjovski-Almeida S."/>
            <person name="Werner D."/>
            <person name="White O."/>
            <person name="Wyder S."/>
            <person name="Zeng Q."/>
            <person name="Zhao Q."/>
            <person name="Zhao Y."/>
            <person name="Hill C.A."/>
            <person name="Raikhel A.S."/>
            <person name="Soares M.B."/>
            <person name="Knudson D.L."/>
            <person name="Lee N.H."/>
            <person name="Galagan J."/>
            <person name="Salzberg S.L."/>
            <person name="Paulsen I.T."/>
            <person name="Dimopoulos G."/>
            <person name="Collins F.H."/>
            <person name="Birren B."/>
            <person name="Fraser-Liggett C.M."/>
            <person name="Severson D.W."/>
        </authorList>
    </citation>
    <scope>NUCLEOTIDE SEQUENCE [LARGE SCALE GENOMIC DNA]</scope>
    <source>
        <strain evidence="2">Liverpool</strain>
    </source>
</reference>
<evidence type="ECO:0000313" key="3">
    <source>
        <dbReference type="Proteomes" id="UP000682892"/>
    </source>
</evidence>
<reference evidence="2" key="1">
    <citation type="submission" date="2005-10" db="EMBL/GenBank/DDBJ databases">
        <authorList>
            <person name="Loftus B.J."/>
            <person name="Nene V.M."/>
            <person name="Hannick L.I."/>
            <person name="Bidwell S."/>
            <person name="Haas B."/>
            <person name="Amedeo P."/>
            <person name="Orvis J."/>
            <person name="Wortman J.R."/>
            <person name="White O.R."/>
            <person name="Salzberg S."/>
            <person name="Shumway M."/>
            <person name="Koo H."/>
            <person name="Zhao Y."/>
            <person name="Holmes M."/>
            <person name="Miller J."/>
            <person name="Schatz M."/>
            <person name="Pop M."/>
            <person name="Pai G."/>
            <person name="Utterback T."/>
            <person name="Rogers Y.-H."/>
            <person name="Kravitz S."/>
            <person name="Fraser C.M."/>
        </authorList>
    </citation>
    <scope>NUCLEOTIDE SEQUENCE</scope>
    <source>
        <strain evidence="2">Liverpool</strain>
    </source>
</reference>
<sequence>MAAENIYLILVIVSCVALGQTETPLETVRTTEEHDVRVIRRTMQNLATIPGVRFVDYGPDGVEGYKYHLTSADNREYVIHTTGPIPAPIIESIKGTKENQDVNLLTRLISSTKIKSMESFERKDLTL</sequence>
<dbReference type="OMA" id="IHTTGPI"/>
<dbReference type="HOGENOM" id="CLU_2006123_0_0_1"/>
<gene>
    <name evidence="2" type="ORF">AaeL_AAEL000680</name>
</gene>
<feature type="chain" id="PRO_5014308149" evidence="1">
    <location>
        <begin position="22"/>
        <end position="127"/>
    </location>
</feature>
<dbReference type="AlphaFoldDB" id="Q17NI0"/>
<dbReference type="PaxDb" id="7159-AAEL000680-PA"/>
<evidence type="ECO:0000313" key="2">
    <source>
        <dbReference type="EMBL" id="EAT48235.1"/>
    </source>
</evidence>
<dbReference type="EMBL" id="CH477199">
    <property type="protein sequence ID" value="EAT48235.1"/>
    <property type="molecule type" value="Genomic_DNA"/>
</dbReference>
<dbReference type="eggNOG" id="ENOG502T8W2">
    <property type="taxonomic scope" value="Eukaryota"/>
</dbReference>
<reference evidence="2" key="3">
    <citation type="submission" date="2012-09" db="EMBL/GenBank/DDBJ databases">
        <authorList>
            <consortium name="VectorBase"/>
        </authorList>
    </citation>
    <scope>NUCLEOTIDE SEQUENCE</scope>
    <source>
        <strain evidence="2">Liverpool</strain>
    </source>
</reference>
<name>Q17NI0_AEDAE</name>
<dbReference type="PhylomeDB" id="Q17NI0"/>
<feature type="signal peptide" evidence="1">
    <location>
        <begin position="1"/>
        <end position="21"/>
    </location>
</feature>
<protein>
    <submittedName>
        <fullName evidence="2">AAEL000680-PA</fullName>
    </submittedName>
</protein>